<dbReference type="InterPro" id="IPR001885">
    <property type="entry name" value="LipOase_mml"/>
</dbReference>
<reference evidence="6" key="1">
    <citation type="submission" date="2020-03" db="EMBL/GenBank/DDBJ databases">
        <title>Studies in the Genomics of Life Span.</title>
        <authorList>
            <person name="Glass D."/>
        </authorList>
    </citation>
    <scope>NUCLEOTIDE SEQUENCE</scope>
    <source>
        <strain evidence="6">SUZIE</strain>
        <tissue evidence="6">Muscle</tissue>
    </source>
</reference>
<dbReference type="InterPro" id="IPR013819">
    <property type="entry name" value="LipOase_C"/>
</dbReference>
<dbReference type="AlphaFoldDB" id="A0AA41ME08"/>
<dbReference type="SMART" id="SM00308">
    <property type="entry name" value="LH2"/>
    <property type="match status" value="1"/>
</dbReference>
<feature type="domain" description="Lipoxygenase" evidence="5">
    <location>
        <begin position="192"/>
        <end position="263"/>
    </location>
</feature>
<sequence length="263" mass="29714">MGKYMIRVAARESLLAGSTNLVQLWLVGEHGEADLGKLLRLLPGRKTDLEIDVPLHLGRLLLVKLRKHKDLLNFDWFCKWITVQGPGTQGRSVSDEPQNLFKEYQEQELEDRRKVLSTGSGGHMDILQRATACLTYCSFCPPHDLAYHGLLGVKSSLYGQDALRLWEIISRFPLSLDTQAQFCQIVYMCIFTCTGQHASAHLGQVVMGQHREKYFSGPGPQAVLKQFLEELADMDRDIKVQHAGLDLPYEYLQPSMVENSVTI</sequence>
<evidence type="ECO:0000313" key="6">
    <source>
        <dbReference type="EMBL" id="MBZ3870229.1"/>
    </source>
</evidence>
<keyword evidence="2" id="KW-0479">Metal-binding</keyword>
<evidence type="ECO:0000256" key="2">
    <source>
        <dbReference type="PIRSR" id="PIRSR601885-2"/>
    </source>
</evidence>
<dbReference type="EMBL" id="JAATJV010145699">
    <property type="protein sequence ID" value="MBZ3870229.1"/>
    <property type="molecule type" value="Genomic_DNA"/>
</dbReference>
<evidence type="ECO:0000256" key="3">
    <source>
        <dbReference type="PROSITE-ProRule" id="PRU00152"/>
    </source>
</evidence>
<comment type="caution">
    <text evidence="3">Lacks conserved residue(s) required for the propagation of feature annotation.</text>
</comment>
<dbReference type="PROSITE" id="PS51393">
    <property type="entry name" value="LIPOXYGENASE_3"/>
    <property type="match status" value="2"/>
</dbReference>
<organism evidence="6 7">
    <name type="scientific">Sciurus carolinensis</name>
    <name type="common">Eastern gray squirrel</name>
    <dbReference type="NCBI Taxonomy" id="30640"/>
    <lineage>
        <taxon>Eukaryota</taxon>
        <taxon>Metazoa</taxon>
        <taxon>Chordata</taxon>
        <taxon>Craniata</taxon>
        <taxon>Vertebrata</taxon>
        <taxon>Euteleostomi</taxon>
        <taxon>Mammalia</taxon>
        <taxon>Eutheria</taxon>
        <taxon>Euarchontoglires</taxon>
        <taxon>Glires</taxon>
        <taxon>Rodentia</taxon>
        <taxon>Sciuromorpha</taxon>
        <taxon>Sciuridae</taxon>
        <taxon>Sciurinae</taxon>
        <taxon>Sciurini</taxon>
        <taxon>Sciurus</taxon>
    </lineage>
</organism>
<dbReference type="Proteomes" id="UP001166674">
    <property type="component" value="Unassembled WGS sequence"/>
</dbReference>
<protein>
    <submittedName>
        <fullName evidence="6">Arachidonate 12-lipoxygenase, epidermal-type</fullName>
    </submittedName>
</protein>
<dbReference type="InterPro" id="IPR036226">
    <property type="entry name" value="LipOase_C_sf"/>
</dbReference>
<evidence type="ECO:0000313" key="7">
    <source>
        <dbReference type="Proteomes" id="UP001166674"/>
    </source>
</evidence>
<accession>A0AA41ME08</accession>
<feature type="binding site" evidence="2">
    <location>
        <position position="17"/>
    </location>
    <ligand>
        <name>Ca(2+)</name>
        <dbReference type="ChEBI" id="CHEBI:29108"/>
        <label>1</label>
    </ligand>
</feature>
<dbReference type="GO" id="GO:0016702">
    <property type="term" value="F:oxidoreductase activity, acting on single donors with incorporation of molecular oxygen, incorporation of two atoms of oxygen"/>
    <property type="evidence" value="ECO:0007669"/>
    <property type="project" value="InterPro"/>
</dbReference>
<keyword evidence="7" id="KW-1185">Reference proteome</keyword>
<gene>
    <name evidence="6" type="ORF">SUZIE_106895</name>
</gene>
<feature type="domain" description="PLAT" evidence="4">
    <location>
        <begin position="2"/>
        <end position="115"/>
    </location>
</feature>
<comment type="caution">
    <text evidence="6">The sequence shown here is derived from an EMBL/GenBank/DDBJ whole genome shotgun (WGS) entry which is preliminary data.</text>
</comment>
<dbReference type="InterPro" id="IPR001024">
    <property type="entry name" value="PLAT/LH2_dom"/>
</dbReference>
<evidence type="ECO:0000259" key="4">
    <source>
        <dbReference type="PROSITE" id="PS50095"/>
    </source>
</evidence>
<feature type="binding site" evidence="2">
    <location>
        <position position="75"/>
    </location>
    <ligand>
        <name>Ca(2+)</name>
        <dbReference type="ChEBI" id="CHEBI:29108"/>
        <label>1</label>
    </ligand>
</feature>
<evidence type="ECO:0000256" key="1">
    <source>
        <dbReference type="ARBA" id="ARBA00009419"/>
    </source>
</evidence>
<name>A0AA41ME08_SCICA</name>
<dbReference type="InterPro" id="IPR036392">
    <property type="entry name" value="PLAT/LH2_dom_sf"/>
</dbReference>
<dbReference type="SUPFAM" id="SSF48484">
    <property type="entry name" value="Lipoxigenase"/>
    <property type="match status" value="1"/>
</dbReference>
<dbReference type="Gene3D" id="1.20.245.10">
    <property type="entry name" value="Lipoxygenase-1, Domain 5"/>
    <property type="match status" value="3"/>
</dbReference>
<feature type="domain" description="Lipoxygenase" evidence="5">
    <location>
        <begin position="114"/>
        <end position="172"/>
    </location>
</feature>
<proteinExistence type="inferred from homology"/>
<dbReference type="Pfam" id="PF01477">
    <property type="entry name" value="PLAT"/>
    <property type="match status" value="1"/>
</dbReference>
<comment type="similarity">
    <text evidence="1">Belongs to the lipoxygenase family.</text>
</comment>
<dbReference type="SUPFAM" id="SSF49723">
    <property type="entry name" value="Lipase/lipooxygenase domain (PLAT/LH2 domain)"/>
    <property type="match status" value="1"/>
</dbReference>
<dbReference type="Gene3D" id="2.60.60.20">
    <property type="entry name" value="PLAT/LH2 domain"/>
    <property type="match status" value="1"/>
</dbReference>
<dbReference type="PROSITE" id="PS50095">
    <property type="entry name" value="PLAT"/>
    <property type="match status" value="1"/>
</dbReference>
<keyword evidence="2" id="KW-0106">Calcium</keyword>
<dbReference type="PRINTS" id="PR00467">
    <property type="entry name" value="MAMLPOXGNASE"/>
</dbReference>
<evidence type="ECO:0000259" key="5">
    <source>
        <dbReference type="PROSITE" id="PS51393"/>
    </source>
</evidence>
<dbReference type="GO" id="GO:0005506">
    <property type="term" value="F:iron ion binding"/>
    <property type="evidence" value="ECO:0007669"/>
    <property type="project" value="InterPro"/>
</dbReference>